<comment type="subcellular location">
    <subcellularLocation>
        <location evidence="1">Membrane</location>
    </subcellularLocation>
</comment>
<reference evidence="10" key="1">
    <citation type="submission" date="2022-08" db="UniProtKB">
        <authorList>
            <consortium name="EnsemblMetazoa"/>
        </authorList>
    </citation>
    <scope>IDENTIFICATION</scope>
    <source>
        <strain evidence="10">05x7-T-G4-1.051#20</strain>
    </source>
</reference>
<evidence type="ECO:0000256" key="8">
    <source>
        <dbReference type="SAM" id="Phobius"/>
    </source>
</evidence>
<sequence>MGNENHFTPLTTIAVLYRVVPLFQAASPGEDVDLEASWTRIFKCMWRINSEPCRPQTQHVVAQTDHELRTTHPYVEQSQTTMSEAQTFREKLLHVWFGRNSSRRLRWPSLPAPVMVCVGVTLMAAVVCAVSSLSHNYYLRVRVPSDTHIRRIRSYSENPAISAISINSNSMALVTRVHIMDVKAMCKSDPTRCETYAICDTLQGNLNCRCKRGYFVKHRECSACSTSCPDGYYMTHQCSAHQDLVCRECTQCQGTTYQAAPCSSTQDTICIDVNFPVSNVRWDATIKEPSNSTSISISSSSNVFMEALNNVRDEMTMLFLNSNQNQMEFPFIRKSGMEISIKVSQTFLIPEYVDLDHEDDAPFFFRDIFLTKNMKDRMTFLQRRYCRDIVPDHYKMILDIIPDQFTVASMDTCNPTENDPCPEGFKEGDSYLNRNLYIKCPYSDGKASNFSQLFQNTNLMYCSLPNTLLTETFNLEKTEAQHLNFPSEDCKKSLELCQKCLNQCTQTSTSSEDVACCRVGCFSELACKRAFSETCPKRPVECARGDVYRYSIEPNFQSLDRKFMCHLQYKKPAHLYKVSYTVKLPSIQHSFKTRYFSPEVTDRGYHQKGEASQDFIRTEHDSRTKIYEEVILTGTHFIDNTPMRFVVQPLKTPEQFNSRKNFKVRPQRQQSWQSSVYSTTVQFERPFLYSSVTWNRGECDAKNFSKIYPQQPLHTAEKIVIDPTVYNVHGKFEYQATPLDSAAQIKVEIKGDKSILSTFEEDIGPTTVNASSFTGSLEWLHTTRSWNITVNGTLLKCPGYLTMDVYDQFMESYFGKYDIFVKCPDPQFSFSFILPRSRSDTPNVFAVFINDTTASHKILLTMLINPTQIPVNSELVVKEHVISQFPWIPIIVILIFSGILVTIFVIAAFCISKIRKVTTNDVFKYPGVTFLKDEDRSKQEDGARMIKTPISRSVTCCLVTLYVVYALMFTFSVLLGVFYIVQGPLIGNLTIVSNTSAKIHQAVELRFHQMQEFETSEISHMYNQTRDRLRACSFHNLQEIQRISKQMQKQLDLYVKHFYLQNKTIETILTNTLEEKSKTLQEELSVFLREYNSTLQSQFKDVLSKYHQFLRSLMRNDWLKFPEQLFIGQKDVVDSDRDRDHLLGFMDWLEINQVEETLHVTEEIMKTLSSSLPKLNSNVKLSLSDDDLLINSLEDLTNQLTSYNFHILENELNFQPSAQHQNSSSSQEKTKSHTSTASLIEKMRTILFPVFICVFLFMDFLLLLYRFTWLKQMFRKAKRGVEEKVAMDSVAGKIYFILTGVSAEKCEGPRERHFSYSDSKDPYERKNDLLHYFQGSSKGKEQVLQQIYSQKRRDKPRPTSIHIVQGKAESYVLLKAIADFVYKHLISPLLWRIVLVGAFILIISLVTMTTNDLVTIETATFLMDTKSILPQLHRQIEISNALLSDFAVLSNEMLAEFQSKTVMEVNEINSLLGHTVQRHTSIVESLVQELCSIENASPCQHTQPTLSLLDTLQGCNFMPIHPQYLQEFRDVTFMEYLHTELLPLVVTLRQILFNTCYILFGFACLMLISQIFMRLIIFYLLKTNRLPKVTRYLVSNANECWKASPIGPHSNSSFYRSYSLIESCESGVVGDIDDHYRDPTTLHPTTQPHN</sequence>
<evidence type="ECO:0000256" key="7">
    <source>
        <dbReference type="PROSITE-ProRule" id="PRU00206"/>
    </source>
</evidence>
<feature type="disulfide bond" evidence="7">
    <location>
        <begin position="249"/>
        <end position="262"/>
    </location>
</feature>
<keyword evidence="4 7" id="KW-1015">Disulfide bond</keyword>
<feature type="transmembrane region" description="Helical" evidence="8">
    <location>
        <begin position="1557"/>
        <end position="1581"/>
    </location>
</feature>
<dbReference type="InterPro" id="IPR052491">
    <property type="entry name" value="TNFRSF10"/>
</dbReference>
<keyword evidence="2" id="KW-0677">Repeat</keyword>
<feature type="domain" description="TNFR-Cys" evidence="9">
    <location>
        <begin position="227"/>
        <end position="270"/>
    </location>
</feature>
<feature type="transmembrane region" description="Helical" evidence="8">
    <location>
        <begin position="954"/>
        <end position="981"/>
    </location>
</feature>
<evidence type="ECO:0000256" key="3">
    <source>
        <dbReference type="ARBA" id="ARBA00023136"/>
    </source>
</evidence>
<accession>A0A8W8IKZ6</accession>
<feature type="transmembrane region" description="Helical" evidence="8">
    <location>
        <begin position="887"/>
        <end position="911"/>
    </location>
</feature>
<evidence type="ECO:0000313" key="10">
    <source>
        <dbReference type="EnsemblMetazoa" id="G14445.4:cds"/>
    </source>
</evidence>
<evidence type="ECO:0000256" key="5">
    <source>
        <dbReference type="ARBA" id="ARBA00023170"/>
    </source>
</evidence>
<feature type="transmembrane region" description="Helical" evidence="8">
    <location>
        <begin position="1389"/>
        <end position="1408"/>
    </location>
</feature>
<dbReference type="EnsemblMetazoa" id="G14445.4">
    <property type="protein sequence ID" value="G14445.4:cds"/>
    <property type="gene ID" value="G14445"/>
</dbReference>
<dbReference type="PANTHER" id="PTHR46330:SF6">
    <property type="entry name" value="HEMATOPOIETIC DEATH RECEPTOR-RELATED"/>
    <property type="match status" value="1"/>
</dbReference>
<dbReference type="Proteomes" id="UP000005408">
    <property type="component" value="Unassembled WGS sequence"/>
</dbReference>
<evidence type="ECO:0000313" key="11">
    <source>
        <dbReference type="Proteomes" id="UP000005408"/>
    </source>
</evidence>
<protein>
    <recommendedName>
        <fullName evidence="9">TNFR-Cys domain-containing protein</fullName>
    </recommendedName>
</protein>
<keyword evidence="8" id="KW-1133">Transmembrane helix</keyword>
<dbReference type="SMART" id="SM00208">
    <property type="entry name" value="TNFR"/>
    <property type="match status" value="1"/>
</dbReference>
<dbReference type="Pfam" id="PF00020">
    <property type="entry name" value="TNFR_c6"/>
    <property type="match status" value="1"/>
</dbReference>
<feature type="transmembrane region" description="Helical" evidence="8">
    <location>
        <begin position="1246"/>
        <end position="1269"/>
    </location>
</feature>
<dbReference type="InterPro" id="IPR001368">
    <property type="entry name" value="TNFR/NGFR_Cys_rich_reg"/>
</dbReference>
<organism evidence="10 11">
    <name type="scientific">Magallana gigas</name>
    <name type="common">Pacific oyster</name>
    <name type="synonym">Crassostrea gigas</name>
    <dbReference type="NCBI Taxonomy" id="29159"/>
    <lineage>
        <taxon>Eukaryota</taxon>
        <taxon>Metazoa</taxon>
        <taxon>Spiralia</taxon>
        <taxon>Lophotrochozoa</taxon>
        <taxon>Mollusca</taxon>
        <taxon>Bivalvia</taxon>
        <taxon>Autobranchia</taxon>
        <taxon>Pteriomorphia</taxon>
        <taxon>Ostreida</taxon>
        <taxon>Ostreoidea</taxon>
        <taxon>Ostreidae</taxon>
        <taxon>Magallana</taxon>
    </lineage>
</organism>
<keyword evidence="11" id="KW-1185">Reference proteome</keyword>
<keyword evidence="8" id="KW-0812">Transmembrane</keyword>
<feature type="repeat" description="TNFR-Cys" evidence="7">
    <location>
        <begin position="227"/>
        <end position="270"/>
    </location>
</feature>
<dbReference type="Gene3D" id="2.10.50.10">
    <property type="entry name" value="Tumor Necrosis Factor Receptor, subunit A, domain 2"/>
    <property type="match status" value="1"/>
</dbReference>
<dbReference type="PANTHER" id="PTHR46330">
    <property type="entry name" value="TUMOR NECROSIS FACTOR RECEPTOR SUPERFAMILY MEMBER 10B"/>
    <property type="match status" value="1"/>
</dbReference>
<dbReference type="GO" id="GO:0016020">
    <property type="term" value="C:membrane"/>
    <property type="evidence" value="ECO:0007669"/>
    <property type="project" value="UniProtKB-SubCell"/>
</dbReference>
<evidence type="ECO:0000256" key="4">
    <source>
        <dbReference type="ARBA" id="ARBA00023157"/>
    </source>
</evidence>
<feature type="disulfide bond" evidence="7">
    <location>
        <begin position="252"/>
        <end position="270"/>
    </location>
</feature>
<evidence type="ECO:0000256" key="6">
    <source>
        <dbReference type="ARBA" id="ARBA00023180"/>
    </source>
</evidence>
<keyword evidence="5" id="KW-0675">Receptor</keyword>
<keyword evidence="3 8" id="KW-0472">Membrane</keyword>
<evidence type="ECO:0000256" key="2">
    <source>
        <dbReference type="ARBA" id="ARBA00022737"/>
    </source>
</evidence>
<proteinExistence type="predicted"/>
<dbReference type="PROSITE" id="PS50050">
    <property type="entry name" value="TNFR_NGFR_2"/>
    <property type="match status" value="1"/>
</dbReference>
<comment type="caution">
    <text evidence="7">Lacks conserved residue(s) required for the propagation of feature annotation.</text>
</comment>
<evidence type="ECO:0000259" key="9">
    <source>
        <dbReference type="PROSITE" id="PS50050"/>
    </source>
</evidence>
<keyword evidence="6" id="KW-0325">Glycoprotein</keyword>
<evidence type="ECO:0000256" key="1">
    <source>
        <dbReference type="ARBA" id="ARBA00004370"/>
    </source>
</evidence>
<name>A0A8W8IKZ6_MAGGI</name>